<dbReference type="AlphaFoldDB" id="K9XPT1"/>
<dbReference type="SUPFAM" id="SSF53474">
    <property type="entry name" value="alpha/beta-Hydrolases"/>
    <property type="match status" value="1"/>
</dbReference>
<dbReference type="HOGENOM" id="CLU_1037342_0_0_3"/>
<proteinExistence type="predicted"/>
<feature type="domain" description="Serine aminopeptidase S33" evidence="1">
    <location>
        <begin position="59"/>
        <end position="244"/>
    </location>
</feature>
<dbReference type="Pfam" id="PF12146">
    <property type="entry name" value="Hydrolase_4"/>
    <property type="match status" value="1"/>
</dbReference>
<name>K9XPT1_STAC7</name>
<evidence type="ECO:0000313" key="3">
    <source>
        <dbReference type="Proteomes" id="UP000010473"/>
    </source>
</evidence>
<dbReference type="Gene3D" id="3.40.50.1820">
    <property type="entry name" value="alpha/beta hydrolase"/>
    <property type="match status" value="1"/>
</dbReference>
<dbReference type="InterPro" id="IPR029058">
    <property type="entry name" value="AB_hydrolase_fold"/>
</dbReference>
<accession>K9XPT1</accession>
<dbReference type="KEGG" id="scs:Sta7437_0055"/>
<dbReference type="PRINTS" id="PR00111">
    <property type="entry name" value="ABHYDROLASE"/>
</dbReference>
<dbReference type="PANTHER" id="PTHR22753">
    <property type="entry name" value="TRANSMEMBRANE PROTEIN 68"/>
    <property type="match status" value="1"/>
</dbReference>
<gene>
    <name evidence="2" type="ordered locus">Sta7437_0055</name>
</gene>
<dbReference type="OrthoDB" id="571089at2"/>
<dbReference type="STRING" id="111780.Sta7437_0055"/>
<evidence type="ECO:0000259" key="1">
    <source>
        <dbReference type="Pfam" id="PF12146"/>
    </source>
</evidence>
<keyword evidence="3" id="KW-1185">Reference proteome</keyword>
<reference evidence="3" key="1">
    <citation type="journal article" date="2013" name="Proc. Natl. Acad. Sci. U.S.A.">
        <title>Improving the coverage of the cyanobacterial phylum using diversity-driven genome sequencing.</title>
        <authorList>
            <person name="Shih P.M."/>
            <person name="Wu D."/>
            <person name="Latifi A."/>
            <person name="Axen S.D."/>
            <person name="Fewer D.P."/>
            <person name="Talla E."/>
            <person name="Calteau A."/>
            <person name="Cai F."/>
            <person name="Tandeau de Marsac N."/>
            <person name="Rippka R."/>
            <person name="Herdman M."/>
            <person name="Sivonen K."/>
            <person name="Coursin T."/>
            <person name="Laurent T."/>
            <person name="Goodwin L."/>
            <person name="Nolan M."/>
            <person name="Davenport K.W."/>
            <person name="Han C.S."/>
            <person name="Rubin E.M."/>
            <person name="Eisen J.A."/>
            <person name="Woyke T."/>
            <person name="Gugger M."/>
            <person name="Kerfeld C.A."/>
        </authorList>
    </citation>
    <scope>NUCLEOTIDE SEQUENCE [LARGE SCALE GENOMIC DNA]</scope>
    <source>
        <strain evidence="3">ATCC 29371 / PCC 7437</strain>
    </source>
</reference>
<dbReference type="PATRIC" id="fig|111780.3.peg.53"/>
<organism evidence="2 3">
    <name type="scientific">Stanieria cyanosphaera (strain ATCC 29371 / PCC 7437)</name>
    <dbReference type="NCBI Taxonomy" id="111780"/>
    <lineage>
        <taxon>Bacteria</taxon>
        <taxon>Bacillati</taxon>
        <taxon>Cyanobacteriota</taxon>
        <taxon>Cyanophyceae</taxon>
        <taxon>Pleurocapsales</taxon>
        <taxon>Dermocarpellaceae</taxon>
        <taxon>Stanieria</taxon>
    </lineage>
</organism>
<dbReference type="PANTHER" id="PTHR22753:SF48">
    <property type="entry name" value="PHOSPHOLIPID_GLYCEROL ACYLTRANSFERASE DOMAIN-CONTAINING PROTEIN"/>
    <property type="match status" value="1"/>
</dbReference>
<sequence>MSNRSNIGFLTPKPIQPELPLFVYLPGMDCTGELLTVQADKLAKSFDLRCLYIAPTDLSSWEKLTEATIKLIQIELIKNPQRIVYLCGESFGGCLAIKTILAAPELIQKLILVNPASSFYQRSWLGLGGILTNLIPDLIHRYSALGFLPFLAELSRMAQSERLALLKAMRAIPRSVVGWRLSLLQNFGSYEQQLTRLTQPTLILAGGSDRLLPSLEEAQRLVNLIPKAEIVVLPYSGHACLLETQTDLYAILEKYGFLDHLAQSYEQLASNLSV</sequence>
<evidence type="ECO:0000313" key="2">
    <source>
        <dbReference type="EMBL" id="AFZ33677.1"/>
    </source>
</evidence>
<dbReference type="InterPro" id="IPR000073">
    <property type="entry name" value="AB_hydrolase_1"/>
</dbReference>
<dbReference type="GO" id="GO:0016020">
    <property type="term" value="C:membrane"/>
    <property type="evidence" value="ECO:0007669"/>
    <property type="project" value="TreeGrafter"/>
</dbReference>
<dbReference type="Proteomes" id="UP000010473">
    <property type="component" value="Chromosome"/>
</dbReference>
<dbReference type="EMBL" id="CP003653">
    <property type="protein sequence ID" value="AFZ33677.1"/>
    <property type="molecule type" value="Genomic_DNA"/>
</dbReference>
<protein>
    <submittedName>
        <fullName evidence="2">Alpha/beta hydrolase fold protein</fullName>
    </submittedName>
</protein>
<dbReference type="InterPro" id="IPR022742">
    <property type="entry name" value="Hydrolase_4"/>
</dbReference>
<dbReference type="eggNOG" id="COG2267">
    <property type="taxonomic scope" value="Bacteria"/>
</dbReference>
<dbReference type="RefSeq" id="WP_015191350.1">
    <property type="nucleotide sequence ID" value="NC_019748.1"/>
</dbReference>
<dbReference type="GO" id="GO:0016787">
    <property type="term" value="F:hydrolase activity"/>
    <property type="evidence" value="ECO:0007669"/>
    <property type="project" value="UniProtKB-KW"/>
</dbReference>
<keyword evidence="2" id="KW-0378">Hydrolase</keyword>